<dbReference type="GO" id="GO:0006886">
    <property type="term" value="P:intracellular protein transport"/>
    <property type="evidence" value="ECO:0007669"/>
    <property type="project" value="InterPro"/>
</dbReference>
<protein>
    <submittedName>
        <fullName evidence="2">Uncharacterized protein</fullName>
    </submittedName>
</protein>
<dbReference type="EMBL" id="HBFC01026305">
    <property type="protein sequence ID" value="CAD8713695.1"/>
    <property type="molecule type" value="Transcribed_RNA"/>
</dbReference>
<evidence type="ECO:0000313" key="2">
    <source>
        <dbReference type="EMBL" id="CAD8713695.1"/>
    </source>
</evidence>
<dbReference type="Pfam" id="PF03643">
    <property type="entry name" value="Vps26"/>
    <property type="match status" value="1"/>
</dbReference>
<evidence type="ECO:0000256" key="1">
    <source>
        <dbReference type="ARBA" id="ARBA00009100"/>
    </source>
</evidence>
<dbReference type="InterPro" id="IPR014752">
    <property type="entry name" value="Arrestin-like_C"/>
</dbReference>
<sequence length="324" mass="33997">MVRQLSTAVDIHLDASDSTYRTGAAVRGHVVVTVNPYDAPFAHNGITLQAVGSVQLALGDSSVGILEALFSSIKPVPLLDHNLALAPAGRLPEGITRIPFEFPLTSASSSSPLFDTFHGANIQIMYAVSAEVVRPVLRGGSLSTGLCEFLVETAVDVDGSRAVSGAAPLHFEISGEGQEFGSGGGTLHAQGLDIRGCLDKSACFIEQPLTGHITVEKCPARVLSIDLELCRIEGCTTAEGSNVSETSVVQRTQVADGNASLGLEIPIHVVLPRLYCCPSIQARTFSVSFLVRVMVVFASSVPGAANPVAVRTLPIRLVRGDLTE</sequence>
<accession>A0A7S0SS58</accession>
<reference evidence="2" key="1">
    <citation type="submission" date="2021-01" db="EMBL/GenBank/DDBJ databases">
        <authorList>
            <person name="Corre E."/>
            <person name="Pelletier E."/>
            <person name="Niang G."/>
            <person name="Scheremetjew M."/>
            <person name="Finn R."/>
            <person name="Kale V."/>
            <person name="Holt S."/>
            <person name="Cochrane G."/>
            <person name="Meng A."/>
            <person name="Brown T."/>
            <person name="Cohen L."/>
        </authorList>
    </citation>
    <scope>NUCLEOTIDE SEQUENCE</scope>
    <source>
        <strain evidence="2">SL-175</strain>
    </source>
</reference>
<name>A0A7S0SS58_9CHLO</name>
<gene>
    <name evidence="2" type="ORF">MANT1106_LOCUS15905</name>
</gene>
<dbReference type="InterPro" id="IPR028934">
    <property type="entry name" value="Vps26-related"/>
</dbReference>
<dbReference type="PANTHER" id="PTHR12233">
    <property type="entry name" value="VACUOLAR PROTEIN SORTING 26 RELATED"/>
    <property type="match status" value="1"/>
</dbReference>
<proteinExistence type="inferred from homology"/>
<organism evidence="2">
    <name type="scientific">Mantoniella antarctica</name>
    <dbReference type="NCBI Taxonomy" id="81844"/>
    <lineage>
        <taxon>Eukaryota</taxon>
        <taxon>Viridiplantae</taxon>
        <taxon>Chlorophyta</taxon>
        <taxon>Mamiellophyceae</taxon>
        <taxon>Mamiellales</taxon>
        <taxon>Mamiellaceae</taxon>
        <taxon>Mantoniella</taxon>
    </lineage>
</organism>
<dbReference type="Gene3D" id="2.60.40.640">
    <property type="match status" value="2"/>
</dbReference>
<dbReference type="AlphaFoldDB" id="A0A7S0SS58"/>
<comment type="similarity">
    <text evidence="1">Belongs to the VPS26 family.</text>
</comment>